<dbReference type="Gene3D" id="3.30.700.10">
    <property type="entry name" value="Glycoprotein, Type 4 Pilin"/>
    <property type="match status" value="1"/>
</dbReference>
<evidence type="ECO:0000313" key="4">
    <source>
        <dbReference type="Proteomes" id="UP000469421"/>
    </source>
</evidence>
<dbReference type="EMBL" id="WIRE01000001">
    <property type="protein sequence ID" value="MQX52773.1"/>
    <property type="molecule type" value="Genomic_DNA"/>
</dbReference>
<protein>
    <submittedName>
        <fullName evidence="3">Uncharacterized protein</fullName>
    </submittedName>
</protein>
<dbReference type="InterPro" id="IPR045584">
    <property type="entry name" value="Pilin-like"/>
</dbReference>
<feature type="chain" id="PRO_5026879772" evidence="2">
    <location>
        <begin position="19"/>
        <end position="260"/>
    </location>
</feature>
<dbReference type="Pfam" id="PF00114">
    <property type="entry name" value="Pilin"/>
    <property type="match status" value="1"/>
</dbReference>
<evidence type="ECO:0000256" key="1">
    <source>
        <dbReference type="ARBA" id="ARBA00005233"/>
    </source>
</evidence>
<dbReference type="GO" id="GO:0007155">
    <property type="term" value="P:cell adhesion"/>
    <property type="evidence" value="ECO:0007669"/>
    <property type="project" value="InterPro"/>
</dbReference>
<keyword evidence="2" id="KW-0732">Signal</keyword>
<dbReference type="InterPro" id="IPR001082">
    <property type="entry name" value="Pilin"/>
</dbReference>
<evidence type="ECO:0000313" key="3">
    <source>
        <dbReference type="EMBL" id="MQX52773.1"/>
    </source>
</evidence>
<dbReference type="SUPFAM" id="SSF54523">
    <property type="entry name" value="Pili subunits"/>
    <property type="match status" value="1"/>
</dbReference>
<comment type="similarity">
    <text evidence="1">Belongs to the N-Me-Phe pilin family.</text>
</comment>
<keyword evidence="4" id="KW-1185">Reference proteome</keyword>
<feature type="signal peptide" evidence="2">
    <location>
        <begin position="1"/>
        <end position="18"/>
    </location>
</feature>
<proteinExistence type="inferred from homology"/>
<gene>
    <name evidence="3" type="ORF">GFN93_05895</name>
</gene>
<dbReference type="RefSeq" id="WP_153499735.1">
    <property type="nucleotide sequence ID" value="NZ_WIRE01000001.1"/>
</dbReference>
<dbReference type="Proteomes" id="UP000469421">
    <property type="component" value="Unassembled WGS sequence"/>
</dbReference>
<reference evidence="3 4" key="1">
    <citation type="submission" date="2019-10" db="EMBL/GenBank/DDBJ databases">
        <title>Alcanivorax sp.PA15-N-34 draft genome sequence.</title>
        <authorList>
            <person name="Liao X."/>
            <person name="Shao Z."/>
        </authorList>
    </citation>
    <scope>NUCLEOTIDE SEQUENCE [LARGE SCALE GENOMIC DNA]</scope>
    <source>
        <strain evidence="3 4">PA15-N-34</strain>
    </source>
</reference>
<comment type="caution">
    <text evidence="3">The sequence shown here is derived from an EMBL/GenBank/DDBJ whole genome shotgun (WGS) entry which is preliminary data.</text>
</comment>
<organism evidence="3 4">
    <name type="scientific">Alcanivorax sediminis</name>
    <dbReference type="NCBI Taxonomy" id="2663008"/>
    <lineage>
        <taxon>Bacteria</taxon>
        <taxon>Pseudomonadati</taxon>
        <taxon>Pseudomonadota</taxon>
        <taxon>Gammaproteobacteria</taxon>
        <taxon>Oceanospirillales</taxon>
        <taxon>Alcanivoracaceae</taxon>
        <taxon>Alcanivorax</taxon>
    </lineage>
</organism>
<name>A0A6N7LRB8_9GAMM</name>
<accession>A0A6N7LRB8</accession>
<dbReference type="AlphaFoldDB" id="A0A6N7LRB8"/>
<evidence type="ECO:0000256" key="2">
    <source>
        <dbReference type="SAM" id="SignalP"/>
    </source>
</evidence>
<sequence>MRGLIVSLLLVLTAPAMAMSLALAKVERAEEGETEQQVCDRALARMTEELHGSLLSVIAATDAYEQRRLAYRDQGLEESLLDDAYLSQLFSEKPEVKGRRWTGSRCSVRARYEADIDALAVRVPLPMATPAPAANSDNPPPPGVDEKTWELFSSSRDRAELSQVFSTVAALRVQIVEYYAMTGGWPEDLASIGVAPEQLVSKRIKRAYLLKDGLLKFELAGRLAGHSLSTWPTDVGVRGVEWQCTTTVNMGPNNFCEQVE</sequence>
<dbReference type="GO" id="GO:0009289">
    <property type="term" value="C:pilus"/>
    <property type="evidence" value="ECO:0007669"/>
    <property type="project" value="InterPro"/>
</dbReference>